<evidence type="ECO:0000313" key="2">
    <source>
        <dbReference type="Proteomes" id="UP000243459"/>
    </source>
</evidence>
<dbReference type="EMBL" id="CM007383">
    <property type="protein sequence ID" value="ONK74582.1"/>
    <property type="molecule type" value="Genomic_DNA"/>
</dbReference>
<dbReference type="OrthoDB" id="694638at2759"/>
<proteinExistence type="predicted"/>
<accession>A0A5P1F8T5</accession>
<name>A0A5P1F8T5_ASPOF</name>
<dbReference type="Proteomes" id="UP000243459">
    <property type="component" value="Chromosome 3"/>
</dbReference>
<organism evidence="1 2">
    <name type="scientific">Asparagus officinalis</name>
    <name type="common">Garden asparagus</name>
    <dbReference type="NCBI Taxonomy" id="4686"/>
    <lineage>
        <taxon>Eukaryota</taxon>
        <taxon>Viridiplantae</taxon>
        <taxon>Streptophyta</taxon>
        <taxon>Embryophyta</taxon>
        <taxon>Tracheophyta</taxon>
        <taxon>Spermatophyta</taxon>
        <taxon>Magnoliopsida</taxon>
        <taxon>Liliopsida</taxon>
        <taxon>Asparagales</taxon>
        <taxon>Asparagaceae</taxon>
        <taxon>Asparagoideae</taxon>
        <taxon>Asparagus</taxon>
    </lineage>
</organism>
<dbReference type="AlphaFoldDB" id="A0A5P1F8T5"/>
<dbReference type="PANTHER" id="PTHR33526:SF4">
    <property type="entry name" value="OS07G0123800 PROTEIN"/>
    <property type="match status" value="1"/>
</dbReference>
<reference evidence="2" key="1">
    <citation type="journal article" date="2017" name="Nat. Commun.">
        <title>The asparagus genome sheds light on the origin and evolution of a young Y chromosome.</title>
        <authorList>
            <person name="Harkess A."/>
            <person name="Zhou J."/>
            <person name="Xu C."/>
            <person name="Bowers J.E."/>
            <person name="Van der Hulst R."/>
            <person name="Ayyampalayam S."/>
            <person name="Mercati F."/>
            <person name="Riccardi P."/>
            <person name="McKain M.R."/>
            <person name="Kakrana A."/>
            <person name="Tang H."/>
            <person name="Ray J."/>
            <person name="Groenendijk J."/>
            <person name="Arikit S."/>
            <person name="Mathioni S.M."/>
            <person name="Nakano M."/>
            <person name="Shan H."/>
            <person name="Telgmann-Rauber A."/>
            <person name="Kanno A."/>
            <person name="Yue Z."/>
            <person name="Chen H."/>
            <person name="Li W."/>
            <person name="Chen Y."/>
            <person name="Xu X."/>
            <person name="Zhang Y."/>
            <person name="Luo S."/>
            <person name="Chen H."/>
            <person name="Gao J."/>
            <person name="Mao Z."/>
            <person name="Pires J.C."/>
            <person name="Luo M."/>
            <person name="Kudrna D."/>
            <person name="Wing R.A."/>
            <person name="Meyers B.C."/>
            <person name="Yi K."/>
            <person name="Kong H."/>
            <person name="Lavrijsen P."/>
            <person name="Sunseri F."/>
            <person name="Falavigna A."/>
            <person name="Ye Y."/>
            <person name="Leebens-Mack J.H."/>
            <person name="Chen G."/>
        </authorList>
    </citation>
    <scope>NUCLEOTIDE SEQUENCE [LARGE SCALE GENOMIC DNA]</scope>
    <source>
        <strain evidence="2">cv. DH0086</strain>
    </source>
</reference>
<sequence length="188" mass="21181">MSVYIHKFPLGLTLPNLIQHQFLHSNAQIQPHYSPHPKAIMTKPTEKPSKLNRFLRSPIRALVRLRDSYIRGVTGSADRCQSGGVSFGHLHPLPSTQGVARSNRFGSSARTSSRGDDELLQQLIRAMEMRRVRSLELGREEAVNRSRRGLKMERIDEDLTCEFDGDVGFERSRSFAVGGKREAAHAYA</sequence>
<gene>
    <name evidence="1" type="ORF">A4U43_C03F7970</name>
</gene>
<keyword evidence="2" id="KW-1185">Reference proteome</keyword>
<evidence type="ECO:0000313" key="1">
    <source>
        <dbReference type="EMBL" id="ONK74582.1"/>
    </source>
</evidence>
<dbReference type="PANTHER" id="PTHR33526">
    <property type="entry name" value="OS07G0123800 PROTEIN"/>
    <property type="match status" value="1"/>
</dbReference>
<protein>
    <submittedName>
        <fullName evidence="1">Uncharacterized protein</fullName>
    </submittedName>
</protein>
<dbReference type="Gramene" id="ONK74582">
    <property type="protein sequence ID" value="ONK74582"/>
    <property type="gene ID" value="A4U43_C03F7970"/>
</dbReference>